<gene>
    <name evidence="1" type="ORF">DFJ69_1183</name>
</gene>
<dbReference type="RefSeq" id="WP_116021514.1">
    <property type="nucleotide sequence ID" value="NZ_QTTT01000001.1"/>
</dbReference>
<dbReference type="Proteomes" id="UP000256661">
    <property type="component" value="Unassembled WGS sequence"/>
</dbReference>
<comment type="caution">
    <text evidence="1">The sequence shown here is derived from an EMBL/GenBank/DDBJ whole genome shotgun (WGS) entry which is preliminary data.</text>
</comment>
<organism evidence="1 2">
    <name type="scientific">Thermomonospora umbrina</name>
    <dbReference type="NCBI Taxonomy" id="111806"/>
    <lineage>
        <taxon>Bacteria</taxon>
        <taxon>Bacillati</taxon>
        <taxon>Actinomycetota</taxon>
        <taxon>Actinomycetes</taxon>
        <taxon>Streptosporangiales</taxon>
        <taxon>Thermomonosporaceae</taxon>
        <taxon>Thermomonospora</taxon>
    </lineage>
</organism>
<dbReference type="OrthoDB" id="9808668at2"/>
<protein>
    <submittedName>
        <fullName evidence="1">Uncharacterized protein</fullName>
    </submittedName>
</protein>
<evidence type="ECO:0000313" key="2">
    <source>
        <dbReference type="Proteomes" id="UP000256661"/>
    </source>
</evidence>
<keyword evidence="2" id="KW-1185">Reference proteome</keyword>
<name>A0A3D9SIP7_9ACTN</name>
<evidence type="ECO:0000313" key="1">
    <source>
        <dbReference type="EMBL" id="REE95772.1"/>
    </source>
</evidence>
<reference evidence="1 2" key="1">
    <citation type="submission" date="2018-08" db="EMBL/GenBank/DDBJ databases">
        <title>Sequencing the genomes of 1000 actinobacteria strains.</title>
        <authorList>
            <person name="Klenk H.-P."/>
        </authorList>
    </citation>
    <scope>NUCLEOTIDE SEQUENCE [LARGE SCALE GENOMIC DNA]</scope>
    <source>
        <strain evidence="1 2">DSM 43927</strain>
    </source>
</reference>
<dbReference type="AlphaFoldDB" id="A0A3D9SIP7"/>
<dbReference type="EMBL" id="QTTT01000001">
    <property type="protein sequence ID" value="REE95772.1"/>
    <property type="molecule type" value="Genomic_DNA"/>
</dbReference>
<proteinExistence type="predicted"/>
<accession>A0A3D9SIP7</accession>
<sequence length="537" mass="61265">MTLHRSDKEFRHPGVSYLDYKQLEMDRVLTGFLPRLWWDGRSSVVSRSADLDVHDFVETFREHPDSFQDFDPDITRRWLETHLLDVVNRGKATQAVAGLRPLHGFTYRFRNARRSRAYGADEQLYEMISQVSDRRRGAATLEHLKNFFFDGMDKHTEKPTPGVDIDVETQALINLSEAVKRDITDRPASGRERRSHPPLYPQASDLLVDDVLRLLFHRDLIPRSVLVDYLKILFAFHLALYHLRILKLLPALTRNEQMRANGGFFLDVVGIGGTPTARLAERSAEVWFGRIPDFVRATFTVKRLDDLARHLVRRGGLRTPGRGFFTVEDLLRLLGPAHKEERDRFAGGRLAVIESARSGDADMDTEIEQILHLGLDDFTAYIEVITAYRVAFHRKYLTGCLDSLLLKNRPGAMIAQPRRGVRRFVLDSRLLEVLLQLSLLRQDTGGEYYTAALRVDEFLTVLRERYGLYIDQLPAGDGFDRPTIEDQAAFRANTGAFTARLREIGFYSDLSDAYLTQTITPRYTIGAGKAGRAQGNA</sequence>
<dbReference type="Pfam" id="PF26611">
    <property type="entry name" value="MAD7"/>
    <property type="match status" value="1"/>
</dbReference>
<dbReference type="InterPro" id="IPR058120">
    <property type="entry name" value="MADS7"/>
</dbReference>
<dbReference type="NCBIfam" id="NF047733">
    <property type="entry name" value="antiphage_MADS7"/>
    <property type="match status" value="1"/>
</dbReference>